<evidence type="ECO:0000313" key="9">
    <source>
        <dbReference type="Proteomes" id="UP000011864"/>
    </source>
</evidence>
<dbReference type="RefSeq" id="WP_007643483.1">
    <property type="nucleotide sequence ID" value="NC_020514.1"/>
</dbReference>
<dbReference type="GO" id="GO:0008270">
    <property type="term" value="F:zinc ion binding"/>
    <property type="evidence" value="ECO:0007669"/>
    <property type="project" value="TreeGrafter"/>
</dbReference>
<accession>K7AZE3</accession>
<dbReference type="OrthoDB" id="9801127at2"/>
<evidence type="ECO:0000256" key="3">
    <source>
        <dbReference type="ARBA" id="ARBA00022833"/>
    </source>
</evidence>
<keyword evidence="2" id="KW-0678">Repressor</keyword>
<dbReference type="PANTHER" id="PTHR33202:SF6">
    <property type="entry name" value="ZINC UPTAKE REGULATION PROTEIN"/>
    <property type="match status" value="1"/>
</dbReference>
<keyword evidence="6" id="KW-0804">Transcription</keyword>
<feature type="binding site" evidence="7">
    <location>
        <position position="103"/>
    </location>
    <ligand>
        <name>Zn(2+)</name>
        <dbReference type="ChEBI" id="CHEBI:29105"/>
    </ligand>
</feature>
<dbReference type="HOGENOM" id="CLU_096072_2_1_6"/>
<dbReference type="InterPro" id="IPR043135">
    <property type="entry name" value="Fur_C"/>
</dbReference>
<dbReference type="GO" id="GO:1900376">
    <property type="term" value="P:regulation of secondary metabolite biosynthetic process"/>
    <property type="evidence" value="ECO:0007669"/>
    <property type="project" value="TreeGrafter"/>
</dbReference>
<comment type="similarity">
    <text evidence="1">Belongs to the Fur family.</text>
</comment>
<dbReference type="InterPro" id="IPR002481">
    <property type="entry name" value="FUR"/>
</dbReference>
<dbReference type="SUPFAM" id="SSF46785">
    <property type="entry name" value="Winged helix' DNA-binding domain"/>
    <property type="match status" value="1"/>
</dbReference>
<sequence>MNKLDAIINQAERQCKVHGTRLTDKRKQVLAGLLKSGKALSAYELVDFCKKEFGETIPAMTVYRILDFLEEENLAHKLKIANKYVACSHIPCDHNHQPQFLICTKCQKVEEISIDFSIIQALEKNVKQAGFQVVNSKLEMDCVCDECKEAAIKPANIRCKLKV</sequence>
<dbReference type="GO" id="GO:0000976">
    <property type="term" value="F:transcription cis-regulatory region binding"/>
    <property type="evidence" value="ECO:0007669"/>
    <property type="project" value="TreeGrafter"/>
</dbReference>
<dbReference type="GO" id="GO:0005829">
    <property type="term" value="C:cytosol"/>
    <property type="evidence" value="ECO:0007669"/>
    <property type="project" value="TreeGrafter"/>
</dbReference>
<evidence type="ECO:0000256" key="4">
    <source>
        <dbReference type="ARBA" id="ARBA00023015"/>
    </source>
</evidence>
<dbReference type="STRING" id="1129794.C427_2060"/>
<evidence type="ECO:0000256" key="6">
    <source>
        <dbReference type="ARBA" id="ARBA00023163"/>
    </source>
</evidence>
<dbReference type="AlphaFoldDB" id="K7AZE3"/>
<dbReference type="InterPro" id="IPR036388">
    <property type="entry name" value="WH-like_DNA-bd_sf"/>
</dbReference>
<comment type="cofactor">
    <cofactor evidence="7">
        <name>Zn(2+)</name>
        <dbReference type="ChEBI" id="CHEBI:29105"/>
    </cofactor>
    <text evidence="7">Binds 1 zinc ion per subunit.</text>
</comment>
<feature type="binding site" evidence="7">
    <location>
        <position position="144"/>
    </location>
    <ligand>
        <name>Zn(2+)</name>
        <dbReference type="ChEBI" id="CHEBI:29105"/>
    </ligand>
</feature>
<dbReference type="Proteomes" id="UP000011864">
    <property type="component" value="Chromosome"/>
</dbReference>
<organism evidence="8 9">
    <name type="scientific">Paraglaciecola psychrophila 170</name>
    <dbReference type="NCBI Taxonomy" id="1129794"/>
    <lineage>
        <taxon>Bacteria</taxon>
        <taxon>Pseudomonadati</taxon>
        <taxon>Pseudomonadota</taxon>
        <taxon>Gammaproteobacteria</taxon>
        <taxon>Alteromonadales</taxon>
        <taxon>Alteromonadaceae</taxon>
        <taxon>Paraglaciecola</taxon>
    </lineage>
</organism>
<dbReference type="Gene3D" id="1.10.10.10">
    <property type="entry name" value="Winged helix-like DNA-binding domain superfamily/Winged helix DNA-binding domain"/>
    <property type="match status" value="1"/>
</dbReference>
<dbReference type="Gene3D" id="3.30.1490.190">
    <property type="match status" value="1"/>
</dbReference>
<evidence type="ECO:0000256" key="5">
    <source>
        <dbReference type="ARBA" id="ARBA00023125"/>
    </source>
</evidence>
<evidence type="ECO:0000256" key="1">
    <source>
        <dbReference type="ARBA" id="ARBA00007957"/>
    </source>
</evidence>
<dbReference type="GO" id="GO:0003700">
    <property type="term" value="F:DNA-binding transcription factor activity"/>
    <property type="evidence" value="ECO:0007669"/>
    <property type="project" value="InterPro"/>
</dbReference>
<dbReference type="InterPro" id="IPR036390">
    <property type="entry name" value="WH_DNA-bd_sf"/>
</dbReference>
<dbReference type="EMBL" id="CP003837">
    <property type="protein sequence ID" value="AGH44169.1"/>
    <property type="molecule type" value="Genomic_DNA"/>
</dbReference>
<name>K7AZE3_9ALTE</name>
<keyword evidence="3 7" id="KW-0862">Zinc</keyword>
<keyword evidence="7" id="KW-0479">Metal-binding</keyword>
<keyword evidence="5" id="KW-0238">DNA-binding</keyword>
<proteinExistence type="inferred from homology"/>
<dbReference type="eggNOG" id="COG0735">
    <property type="taxonomic scope" value="Bacteria"/>
</dbReference>
<keyword evidence="4" id="KW-0805">Transcription regulation</keyword>
<dbReference type="PANTHER" id="PTHR33202">
    <property type="entry name" value="ZINC UPTAKE REGULATION PROTEIN"/>
    <property type="match status" value="1"/>
</dbReference>
<keyword evidence="9" id="KW-1185">Reference proteome</keyword>
<evidence type="ECO:0000256" key="2">
    <source>
        <dbReference type="ARBA" id="ARBA00022491"/>
    </source>
</evidence>
<reference evidence="8 9" key="1">
    <citation type="journal article" date="2013" name="Genome Announc.">
        <title>Complete Genome Sequence of Glaciecola psychrophila Strain 170T.</title>
        <authorList>
            <person name="Yin J."/>
            <person name="Chen J."/>
            <person name="Liu G."/>
            <person name="Yu Y."/>
            <person name="Song L."/>
            <person name="Wang X."/>
            <person name="Qu X."/>
        </authorList>
    </citation>
    <scope>NUCLEOTIDE SEQUENCE [LARGE SCALE GENOMIC DNA]</scope>
    <source>
        <strain evidence="8 9">170</strain>
    </source>
</reference>
<protein>
    <submittedName>
        <fullName evidence="8">Fe2+/Zn2+ uptake regulation protein</fullName>
    </submittedName>
</protein>
<evidence type="ECO:0000313" key="8">
    <source>
        <dbReference type="EMBL" id="AGH44169.1"/>
    </source>
</evidence>
<feature type="binding site" evidence="7">
    <location>
        <position position="147"/>
    </location>
    <ligand>
        <name>Zn(2+)</name>
        <dbReference type="ChEBI" id="CHEBI:29105"/>
    </ligand>
</feature>
<feature type="binding site" evidence="7">
    <location>
        <position position="106"/>
    </location>
    <ligand>
        <name>Zn(2+)</name>
        <dbReference type="ChEBI" id="CHEBI:29105"/>
    </ligand>
</feature>
<gene>
    <name evidence="8" type="ORF">C427_2060</name>
</gene>
<evidence type="ECO:0000256" key="7">
    <source>
        <dbReference type="PIRSR" id="PIRSR602481-1"/>
    </source>
</evidence>
<dbReference type="GO" id="GO:0045892">
    <property type="term" value="P:negative regulation of DNA-templated transcription"/>
    <property type="evidence" value="ECO:0007669"/>
    <property type="project" value="TreeGrafter"/>
</dbReference>
<dbReference type="PATRIC" id="fig|1129794.4.peg.2040"/>
<dbReference type="Pfam" id="PF01475">
    <property type="entry name" value="FUR"/>
    <property type="match status" value="1"/>
</dbReference>
<dbReference type="KEGG" id="gps:C427_2060"/>